<dbReference type="PANTHER" id="PTHR31985">
    <property type="entry name" value="ETHYLENE-RESPONSIVE TRANSCRIPTION FACTOR ERF042-RELATED"/>
    <property type="match status" value="1"/>
</dbReference>
<dbReference type="InterPro" id="IPR016177">
    <property type="entry name" value="DNA-bd_dom_sf"/>
</dbReference>
<keyword evidence="10" id="KW-1185">Reference proteome</keyword>
<name>A0AA38GXJ1_TAXCH</name>
<dbReference type="AlphaFoldDB" id="A0AA38GXJ1"/>
<evidence type="ECO:0000256" key="6">
    <source>
        <dbReference type="ARBA" id="ARBA00023242"/>
    </source>
</evidence>
<evidence type="ECO:0000256" key="2">
    <source>
        <dbReference type="ARBA" id="ARBA00023015"/>
    </source>
</evidence>
<evidence type="ECO:0000259" key="8">
    <source>
        <dbReference type="PROSITE" id="PS51032"/>
    </source>
</evidence>
<dbReference type="InterPro" id="IPR001471">
    <property type="entry name" value="AP2/ERF_dom"/>
</dbReference>
<comment type="subcellular location">
    <subcellularLocation>
        <location evidence="1">Nucleus</location>
    </subcellularLocation>
</comment>
<dbReference type="EMBL" id="JAHRHJ020000001">
    <property type="protein sequence ID" value="KAH9330148.1"/>
    <property type="molecule type" value="Genomic_DNA"/>
</dbReference>
<feature type="domain" description="AP2/ERF" evidence="8">
    <location>
        <begin position="16"/>
        <end position="73"/>
    </location>
</feature>
<evidence type="ECO:0000313" key="9">
    <source>
        <dbReference type="EMBL" id="KAH9330148.1"/>
    </source>
</evidence>
<dbReference type="GO" id="GO:0003700">
    <property type="term" value="F:DNA-binding transcription factor activity"/>
    <property type="evidence" value="ECO:0007669"/>
    <property type="project" value="InterPro"/>
</dbReference>
<dbReference type="SMART" id="SM00380">
    <property type="entry name" value="AP2"/>
    <property type="match status" value="1"/>
</dbReference>
<proteinExistence type="inferred from homology"/>
<reference evidence="9 10" key="1">
    <citation type="journal article" date="2021" name="Nat. Plants">
        <title>The Taxus genome provides insights into paclitaxel biosynthesis.</title>
        <authorList>
            <person name="Xiong X."/>
            <person name="Gou J."/>
            <person name="Liao Q."/>
            <person name="Li Y."/>
            <person name="Zhou Q."/>
            <person name="Bi G."/>
            <person name="Li C."/>
            <person name="Du R."/>
            <person name="Wang X."/>
            <person name="Sun T."/>
            <person name="Guo L."/>
            <person name="Liang H."/>
            <person name="Lu P."/>
            <person name="Wu Y."/>
            <person name="Zhang Z."/>
            <person name="Ro D.K."/>
            <person name="Shang Y."/>
            <person name="Huang S."/>
            <person name="Yan J."/>
        </authorList>
    </citation>
    <scope>NUCLEOTIDE SEQUENCE [LARGE SCALE GENOMIC DNA]</scope>
    <source>
        <strain evidence="9">Ta-2019</strain>
    </source>
</reference>
<evidence type="ECO:0000313" key="10">
    <source>
        <dbReference type="Proteomes" id="UP000824469"/>
    </source>
</evidence>
<dbReference type="Gene3D" id="3.30.730.10">
    <property type="entry name" value="AP2/ERF domain"/>
    <property type="match status" value="1"/>
</dbReference>
<dbReference type="PRINTS" id="PR00367">
    <property type="entry name" value="ETHRSPELEMNT"/>
</dbReference>
<dbReference type="Proteomes" id="UP000824469">
    <property type="component" value="Unassembled WGS sequence"/>
</dbReference>
<dbReference type="Pfam" id="PF00847">
    <property type="entry name" value="AP2"/>
    <property type="match status" value="1"/>
</dbReference>
<keyword evidence="4" id="KW-0010">Activator</keyword>
<dbReference type="SUPFAM" id="SSF54171">
    <property type="entry name" value="DNA-binding domain"/>
    <property type="match status" value="1"/>
</dbReference>
<gene>
    <name evidence="9" type="ORF">KI387_002256</name>
</gene>
<protein>
    <recommendedName>
        <fullName evidence="8">AP2/ERF domain-containing protein</fullName>
    </recommendedName>
</protein>
<keyword evidence="6" id="KW-0539">Nucleus</keyword>
<dbReference type="InterPro" id="IPR036955">
    <property type="entry name" value="AP2/ERF_dom_sf"/>
</dbReference>
<evidence type="ECO:0000256" key="7">
    <source>
        <dbReference type="ARBA" id="ARBA00024343"/>
    </source>
</evidence>
<dbReference type="GO" id="GO:0005634">
    <property type="term" value="C:nucleus"/>
    <property type="evidence" value="ECO:0007669"/>
    <property type="project" value="UniProtKB-SubCell"/>
</dbReference>
<evidence type="ECO:0000256" key="3">
    <source>
        <dbReference type="ARBA" id="ARBA00023125"/>
    </source>
</evidence>
<sequence>MQLSAIDMSDFREENKYRGARKRKWGKWVAEIRCGKKSSISLGSYFTAHAAARAYDAALLCVRGPHATNFNFPFSQFNSTVLMHMANTNPSPHSVRQAAIDFASHFDTIPKNCNEPLRLQATVRSPPDRVLRKKN</sequence>
<dbReference type="GO" id="GO:0003677">
    <property type="term" value="F:DNA binding"/>
    <property type="evidence" value="ECO:0007669"/>
    <property type="project" value="UniProtKB-KW"/>
</dbReference>
<keyword evidence="2" id="KW-0805">Transcription regulation</keyword>
<feature type="non-terminal residue" evidence="9">
    <location>
        <position position="135"/>
    </location>
</feature>
<comment type="caution">
    <text evidence="9">The sequence shown here is derived from an EMBL/GenBank/DDBJ whole genome shotgun (WGS) entry which is preliminary data.</text>
</comment>
<dbReference type="InterPro" id="IPR051032">
    <property type="entry name" value="AP2/ERF_TF_ERF_subfamily"/>
</dbReference>
<keyword evidence="5" id="KW-0804">Transcription</keyword>
<organism evidence="9 10">
    <name type="scientific">Taxus chinensis</name>
    <name type="common">Chinese yew</name>
    <name type="synonym">Taxus wallichiana var. chinensis</name>
    <dbReference type="NCBI Taxonomy" id="29808"/>
    <lineage>
        <taxon>Eukaryota</taxon>
        <taxon>Viridiplantae</taxon>
        <taxon>Streptophyta</taxon>
        <taxon>Embryophyta</taxon>
        <taxon>Tracheophyta</taxon>
        <taxon>Spermatophyta</taxon>
        <taxon>Pinopsida</taxon>
        <taxon>Pinidae</taxon>
        <taxon>Conifers II</taxon>
        <taxon>Cupressales</taxon>
        <taxon>Taxaceae</taxon>
        <taxon>Taxus</taxon>
    </lineage>
</organism>
<comment type="similarity">
    <text evidence="7">Belongs to the AP2/ERF transcription factor family. ERF subfamily.</text>
</comment>
<dbReference type="PROSITE" id="PS51032">
    <property type="entry name" value="AP2_ERF"/>
    <property type="match status" value="1"/>
</dbReference>
<keyword evidence="3" id="KW-0238">DNA-binding</keyword>
<evidence type="ECO:0000256" key="5">
    <source>
        <dbReference type="ARBA" id="ARBA00023163"/>
    </source>
</evidence>
<evidence type="ECO:0000256" key="1">
    <source>
        <dbReference type="ARBA" id="ARBA00004123"/>
    </source>
</evidence>
<accession>A0AA38GXJ1</accession>
<dbReference type="PANTHER" id="PTHR31985:SF273">
    <property type="entry name" value="ETHYLENE-RESPONSIVE TRANSCRIPTION FACTOR ERF017"/>
    <property type="match status" value="1"/>
</dbReference>
<evidence type="ECO:0000256" key="4">
    <source>
        <dbReference type="ARBA" id="ARBA00023159"/>
    </source>
</evidence>